<sequence length="100" mass="11037">MSIRTKAVFSTGLRAKTAIWPGDLVRYDVGGVYIWRRGDTTLEKPNGDKYLVKNPGILSVSQMGDIAQDTAHLLALICELPVFTVLGPEDRTAYQIGEQK</sequence>
<protein>
    <submittedName>
        <fullName evidence="1">Uncharacterized protein</fullName>
    </submittedName>
</protein>
<evidence type="ECO:0000313" key="2">
    <source>
        <dbReference type="Proteomes" id="UP000033882"/>
    </source>
</evidence>
<evidence type="ECO:0000313" key="1">
    <source>
        <dbReference type="EMBL" id="KKU89173.1"/>
    </source>
</evidence>
<reference evidence="1 2" key="1">
    <citation type="journal article" date="2015" name="Nature">
        <title>rRNA introns, odd ribosomes, and small enigmatic genomes across a large radiation of phyla.</title>
        <authorList>
            <person name="Brown C.T."/>
            <person name="Hug L.A."/>
            <person name="Thomas B.C."/>
            <person name="Sharon I."/>
            <person name="Castelle C.J."/>
            <person name="Singh A."/>
            <person name="Wilkins M.J."/>
            <person name="Williams K.H."/>
            <person name="Banfield J.F."/>
        </authorList>
    </citation>
    <scope>NUCLEOTIDE SEQUENCE [LARGE SCALE GENOMIC DNA]</scope>
</reference>
<comment type="caution">
    <text evidence="1">The sequence shown here is derived from an EMBL/GenBank/DDBJ whole genome shotgun (WGS) entry which is preliminary data.</text>
</comment>
<gene>
    <name evidence="1" type="ORF">UY19_C0018G0018</name>
</gene>
<proteinExistence type="predicted"/>
<organism evidence="1 2">
    <name type="scientific">Candidatus Wolfebacteria bacterium GW2011_GWA2_47_9b</name>
    <dbReference type="NCBI Taxonomy" id="1619005"/>
    <lineage>
        <taxon>Bacteria</taxon>
        <taxon>Candidatus Wolfeibacteriota</taxon>
    </lineage>
</organism>
<dbReference type="Proteomes" id="UP000033882">
    <property type="component" value="Unassembled WGS sequence"/>
</dbReference>
<dbReference type="EMBL" id="LCPB01000018">
    <property type="protein sequence ID" value="KKU89173.1"/>
    <property type="molecule type" value="Genomic_DNA"/>
</dbReference>
<accession>A0A0G1WFS5</accession>
<name>A0A0G1WFS5_9BACT</name>
<dbReference type="AlphaFoldDB" id="A0A0G1WFS5"/>